<dbReference type="OrthoDB" id="9796186at2"/>
<evidence type="ECO:0000313" key="7">
    <source>
        <dbReference type="EMBL" id="ODR59985.1"/>
    </source>
</evidence>
<dbReference type="InterPro" id="IPR000843">
    <property type="entry name" value="HTH_LacI"/>
</dbReference>
<dbReference type="EMBL" id="MEHA01000001">
    <property type="protein sequence ID" value="ODR55769.1"/>
    <property type="molecule type" value="Genomic_DNA"/>
</dbReference>
<sequence length="357" mass="40450">MATIKQIAEELGISPTTVSNVINGRTGKMSAETREKIEEALCKYHYETAGKSGGAAAEENMIAVGFCMGRNKNVMTDPFCGELLGAIQKAVKSYGRYIVLDVPETEEDLIRLCAPWNIDGAIVLGWNPEQCARLQQKINKPLVFIDSCFEDMEAEAKRSNETEYSKEEYDNIGLQDYEGAFELISYLLRLGHRNIAFFSDQEPPMASNRERFRGYQDALKAFDAPFSREDFYFLPENKTMRHEVLRQFARKNGKKYSAAFFISDYYANEAITVFYSKGLNVPDDISVVGFDDNIYARLSRPALTTVRQLPEEKGKQAVELLMKRIRGEESPVRSLTLPTELIVRESTKAVFPSEGRR</sequence>
<protein>
    <submittedName>
        <fullName evidence="6">Uncharacterized protein</fullName>
    </submittedName>
</protein>
<evidence type="ECO:0000256" key="1">
    <source>
        <dbReference type="ARBA" id="ARBA00023015"/>
    </source>
</evidence>
<dbReference type="PANTHER" id="PTHR30146:SF109">
    <property type="entry name" value="HTH-TYPE TRANSCRIPTIONAL REGULATOR GALS"/>
    <property type="match status" value="1"/>
</dbReference>
<evidence type="ECO:0000259" key="5">
    <source>
        <dbReference type="PROSITE" id="PS50943"/>
    </source>
</evidence>
<keyword evidence="2" id="KW-0238">DNA-binding</keyword>
<dbReference type="AlphaFoldDB" id="A0A1E3UQZ8"/>
<gene>
    <name evidence="6" type="ORF">BEI59_00980</name>
    <name evidence="7" type="ORF">BEI63_05535</name>
</gene>
<dbReference type="GO" id="GO:0003700">
    <property type="term" value="F:DNA-binding transcription factor activity"/>
    <property type="evidence" value="ECO:0007669"/>
    <property type="project" value="TreeGrafter"/>
</dbReference>
<dbReference type="InterPro" id="IPR010982">
    <property type="entry name" value="Lambda_DNA-bd_dom_sf"/>
</dbReference>
<dbReference type="PROSITE" id="PS50943">
    <property type="entry name" value="HTH_CROC1"/>
    <property type="match status" value="1"/>
</dbReference>
<evidence type="ECO:0000313" key="9">
    <source>
        <dbReference type="Proteomes" id="UP000094869"/>
    </source>
</evidence>
<dbReference type="CDD" id="cd01392">
    <property type="entry name" value="HTH_LacI"/>
    <property type="match status" value="1"/>
</dbReference>
<dbReference type="RefSeq" id="WP_069408653.1">
    <property type="nucleotide sequence ID" value="NZ_DAWDRA010000362.1"/>
</dbReference>
<accession>A0A1E3UQZ8</accession>
<dbReference type="Proteomes" id="UP000094271">
    <property type="component" value="Unassembled WGS sequence"/>
</dbReference>
<dbReference type="InterPro" id="IPR028082">
    <property type="entry name" value="Peripla_BP_I"/>
</dbReference>
<evidence type="ECO:0000313" key="8">
    <source>
        <dbReference type="Proteomes" id="UP000094271"/>
    </source>
</evidence>
<dbReference type="Proteomes" id="UP000094869">
    <property type="component" value="Unassembled WGS sequence"/>
</dbReference>
<reference evidence="7 9" key="1">
    <citation type="submission" date="2016-08" db="EMBL/GenBank/DDBJ databases">
        <title>Characterization of Isolates of Eisenbergiella tayi Derived from Blood Cultures, Using Whole Genome Sequencing.</title>
        <authorList>
            <person name="Bernier A.-M."/>
            <person name="Burdz T."/>
            <person name="Wiebe D."/>
            <person name="Bernard K."/>
        </authorList>
    </citation>
    <scope>NUCLEOTIDE SEQUENCE [LARGE SCALE GENOMIC DNA]</scope>
    <source>
        <strain evidence="7 9">NML120146</strain>
    </source>
</reference>
<dbReference type="SMART" id="SM00354">
    <property type="entry name" value="HTH_LACI"/>
    <property type="match status" value="1"/>
</dbReference>
<dbReference type="PANTHER" id="PTHR30146">
    <property type="entry name" value="LACI-RELATED TRANSCRIPTIONAL REPRESSOR"/>
    <property type="match status" value="1"/>
</dbReference>
<feature type="domain" description="HTH lacI-type" evidence="4">
    <location>
        <begin position="2"/>
        <end position="40"/>
    </location>
</feature>
<organism evidence="6 8">
    <name type="scientific">Eisenbergiella tayi</name>
    <dbReference type="NCBI Taxonomy" id="1432052"/>
    <lineage>
        <taxon>Bacteria</taxon>
        <taxon>Bacillati</taxon>
        <taxon>Bacillota</taxon>
        <taxon>Clostridia</taxon>
        <taxon>Lachnospirales</taxon>
        <taxon>Lachnospiraceae</taxon>
        <taxon>Eisenbergiella</taxon>
    </lineage>
</organism>
<dbReference type="Gene3D" id="3.40.50.2300">
    <property type="match status" value="2"/>
</dbReference>
<dbReference type="Gene3D" id="1.10.260.40">
    <property type="entry name" value="lambda repressor-like DNA-binding domains"/>
    <property type="match status" value="1"/>
</dbReference>
<keyword evidence="9" id="KW-1185">Reference proteome</keyword>
<evidence type="ECO:0000313" key="6">
    <source>
        <dbReference type="EMBL" id="ODR55769.1"/>
    </source>
</evidence>
<keyword evidence="3" id="KW-0804">Transcription</keyword>
<dbReference type="GO" id="GO:0000976">
    <property type="term" value="F:transcription cis-regulatory region binding"/>
    <property type="evidence" value="ECO:0007669"/>
    <property type="project" value="TreeGrafter"/>
</dbReference>
<dbReference type="InterPro" id="IPR046335">
    <property type="entry name" value="LacI/GalR-like_sensor"/>
</dbReference>
<dbReference type="EMBL" id="MEHD01000013">
    <property type="protein sequence ID" value="ODR59985.1"/>
    <property type="molecule type" value="Genomic_DNA"/>
</dbReference>
<dbReference type="SUPFAM" id="SSF47413">
    <property type="entry name" value="lambda repressor-like DNA-binding domains"/>
    <property type="match status" value="1"/>
</dbReference>
<dbReference type="Pfam" id="PF13377">
    <property type="entry name" value="Peripla_BP_3"/>
    <property type="match status" value="1"/>
</dbReference>
<evidence type="ECO:0000256" key="3">
    <source>
        <dbReference type="ARBA" id="ARBA00023163"/>
    </source>
</evidence>
<dbReference type="Pfam" id="PF00356">
    <property type="entry name" value="LacI"/>
    <property type="match status" value="1"/>
</dbReference>
<evidence type="ECO:0000259" key="4">
    <source>
        <dbReference type="PROSITE" id="PS50932"/>
    </source>
</evidence>
<evidence type="ECO:0000256" key="2">
    <source>
        <dbReference type="ARBA" id="ARBA00023125"/>
    </source>
</evidence>
<feature type="domain" description="HTH cro/C1-type" evidence="5">
    <location>
        <begin position="3"/>
        <end position="41"/>
    </location>
</feature>
<keyword evidence="1" id="KW-0805">Transcription regulation</keyword>
<dbReference type="PROSITE" id="PS50932">
    <property type="entry name" value="HTH_LACI_2"/>
    <property type="match status" value="1"/>
</dbReference>
<name>A0A1E3UQZ8_9FIRM</name>
<dbReference type="CDD" id="cd06267">
    <property type="entry name" value="PBP1_LacI_sugar_binding-like"/>
    <property type="match status" value="1"/>
</dbReference>
<comment type="caution">
    <text evidence="6">The sequence shown here is derived from an EMBL/GenBank/DDBJ whole genome shotgun (WGS) entry which is preliminary data.</text>
</comment>
<proteinExistence type="predicted"/>
<reference evidence="6 8" key="2">
    <citation type="submission" date="2016-08" db="EMBL/GenBank/DDBJ databases">
        <authorList>
            <person name="Seilhamer J.J."/>
        </authorList>
    </citation>
    <scope>NUCLEOTIDE SEQUENCE [LARGE SCALE GENOMIC DNA]</scope>
    <source>
        <strain evidence="6 8">NML150140-1</strain>
    </source>
</reference>
<dbReference type="SUPFAM" id="SSF53822">
    <property type="entry name" value="Periplasmic binding protein-like I"/>
    <property type="match status" value="1"/>
</dbReference>
<dbReference type="InterPro" id="IPR001387">
    <property type="entry name" value="Cro/C1-type_HTH"/>
</dbReference>